<sequence>MHDIILKKQLNEQFNIPSFRTGQEEIIKDVLNGNDVLGVLPTGSGKSLCYQLPATMMDGLTIVVSPLISLMQDQVKQLRATGFKAVEAINSFMAIKEKKQTLQNLNKYKLIYISPELLLQPVIKKHLRNVRVSLFVIDEAHCISQWGHEFRPDYLRLGTMIDYLKNPPILALSATATREVQNDIAVSLNRPVINRHIYPMDRENIVFTVEHLNNDAEKQHKIAEILEDYRVPTLVYFSSKRKAEEIAAFLARNLPDHRIAFYHGGMDQTDRISIQQQFMNDQLDVVCCTSAFGMGINKQDIRLIIHYHFPLQIESFIQEIGRAGRDGKSSVSLLLYADGDEYLPNALIENELPAPDMLKEMFSRLYQLYKQAPSLPDATQIMEILQISETQWRFLHHQLEGKGIINGNELVFSGELWKTSYHEIYRLVVDRVKLKEQKLWEMTSWIHYEGCLRKKLYQSFQDDFKAPLAGCCSNCGYSISTWEPEQSNYSTSAGSWQNKLKKLLLSGVDHAETK</sequence>
<keyword evidence="9" id="KW-1185">Reference proteome</keyword>
<dbReference type="RefSeq" id="WP_390293368.1">
    <property type="nucleotide sequence ID" value="NZ_JBHSFU010000003.1"/>
</dbReference>
<gene>
    <name evidence="8" type="ORF">ACFO3D_04235</name>
</gene>
<comment type="caution">
    <text evidence="8">The sequence shown here is derived from an EMBL/GenBank/DDBJ whole genome shotgun (WGS) entry which is preliminary data.</text>
</comment>
<dbReference type="SUPFAM" id="SSF52540">
    <property type="entry name" value="P-loop containing nucleoside triphosphate hydrolases"/>
    <property type="match status" value="1"/>
</dbReference>
<organism evidence="8 9">
    <name type="scientific">Virgibacillus kekensis</name>
    <dbReference type="NCBI Taxonomy" id="202261"/>
    <lineage>
        <taxon>Bacteria</taxon>
        <taxon>Bacillati</taxon>
        <taxon>Bacillota</taxon>
        <taxon>Bacilli</taxon>
        <taxon>Bacillales</taxon>
        <taxon>Bacillaceae</taxon>
        <taxon>Virgibacillus</taxon>
    </lineage>
</organism>
<dbReference type="Pfam" id="PF00271">
    <property type="entry name" value="Helicase_C"/>
    <property type="match status" value="1"/>
</dbReference>
<dbReference type="InterPro" id="IPR004589">
    <property type="entry name" value="DNA_helicase_ATP-dep_RecQ"/>
</dbReference>
<evidence type="ECO:0000256" key="2">
    <source>
        <dbReference type="ARBA" id="ARBA00022801"/>
    </source>
</evidence>
<dbReference type="PROSITE" id="PS51192">
    <property type="entry name" value="HELICASE_ATP_BIND_1"/>
    <property type="match status" value="1"/>
</dbReference>
<dbReference type="CDD" id="cd17920">
    <property type="entry name" value="DEXHc_RecQ"/>
    <property type="match status" value="1"/>
</dbReference>
<dbReference type="InterPro" id="IPR027417">
    <property type="entry name" value="P-loop_NTPase"/>
</dbReference>
<accession>A0ABV9DF55</accession>
<feature type="domain" description="Helicase ATP-binding" evidence="6">
    <location>
        <begin position="27"/>
        <end position="194"/>
    </location>
</feature>
<dbReference type="EC" id="3.6.4.12" evidence="8"/>
<dbReference type="InterPro" id="IPR014001">
    <property type="entry name" value="Helicase_ATP-bd"/>
</dbReference>
<evidence type="ECO:0000256" key="3">
    <source>
        <dbReference type="ARBA" id="ARBA00022806"/>
    </source>
</evidence>
<keyword evidence="5" id="KW-0238">DNA-binding</keyword>
<evidence type="ECO:0000256" key="1">
    <source>
        <dbReference type="ARBA" id="ARBA00022741"/>
    </source>
</evidence>
<keyword evidence="2 8" id="KW-0378">Hydrolase</keyword>
<name>A0ABV9DF55_9BACI</name>
<dbReference type="Gene3D" id="3.40.50.300">
    <property type="entry name" value="P-loop containing nucleotide triphosphate hydrolases"/>
    <property type="match status" value="2"/>
</dbReference>
<dbReference type="PANTHER" id="PTHR13710:SF84">
    <property type="entry name" value="ATP-DEPENDENT DNA HELICASE RECS-RELATED"/>
    <property type="match status" value="1"/>
</dbReference>
<evidence type="ECO:0000256" key="4">
    <source>
        <dbReference type="ARBA" id="ARBA00022840"/>
    </source>
</evidence>
<dbReference type="Pfam" id="PF00270">
    <property type="entry name" value="DEAD"/>
    <property type="match status" value="1"/>
</dbReference>
<evidence type="ECO:0000313" key="9">
    <source>
        <dbReference type="Proteomes" id="UP001595989"/>
    </source>
</evidence>
<dbReference type="InterPro" id="IPR002464">
    <property type="entry name" value="DNA/RNA_helicase_DEAH_CS"/>
</dbReference>
<keyword evidence="1" id="KW-0547">Nucleotide-binding</keyword>
<proteinExistence type="predicted"/>
<dbReference type="PANTHER" id="PTHR13710">
    <property type="entry name" value="DNA HELICASE RECQ FAMILY MEMBER"/>
    <property type="match status" value="1"/>
</dbReference>
<dbReference type="GO" id="GO:0003678">
    <property type="term" value="F:DNA helicase activity"/>
    <property type="evidence" value="ECO:0007669"/>
    <property type="project" value="UniProtKB-EC"/>
</dbReference>
<evidence type="ECO:0000256" key="5">
    <source>
        <dbReference type="ARBA" id="ARBA00023125"/>
    </source>
</evidence>
<evidence type="ECO:0000259" key="7">
    <source>
        <dbReference type="PROSITE" id="PS51194"/>
    </source>
</evidence>
<dbReference type="PROSITE" id="PS51194">
    <property type="entry name" value="HELICASE_CTER"/>
    <property type="match status" value="1"/>
</dbReference>
<dbReference type="GO" id="GO:0016787">
    <property type="term" value="F:hydrolase activity"/>
    <property type="evidence" value="ECO:0007669"/>
    <property type="project" value="UniProtKB-KW"/>
</dbReference>
<evidence type="ECO:0000259" key="6">
    <source>
        <dbReference type="PROSITE" id="PS51192"/>
    </source>
</evidence>
<dbReference type="EMBL" id="JBHSFU010000003">
    <property type="protein sequence ID" value="MFC4557416.1"/>
    <property type="molecule type" value="Genomic_DNA"/>
</dbReference>
<dbReference type="PROSITE" id="PS00690">
    <property type="entry name" value="DEAH_ATP_HELICASE"/>
    <property type="match status" value="1"/>
</dbReference>
<keyword evidence="3 8" id="KW-0347">Helicase</keyword>
<protein>
    <submittedName>
        <fullName evidence="8">RecQ family ATP-dependent DNA helicase</fullName>
        <ecNumber evidence="8">3.6.4.12</ecNumber>
    </submittedName>
</protein>
<dbReference type="NCBIfam" id="TIGR00614">
    <property type="entry name" value="recQ_fam"/>
    <property type="match status" value="1"/>
</dbReference>
<reference evidence="9" key="1">
    <citation type="journal article" date="2019" name="Int. J. Syst. Evol. Microbiol.">
        <title>The Global Catalogue of Microorganisms (GCM) 10K type strain sequencing project: providing services to taxonomists for standard genome sequencing and annotation.</title>
        <authorList>
            <consortium name="The Broad Institute Genomics Platform"/>
            <consortium name="The Broad Institute Genome Sequencing Center for Infectious Disease"/>
            <person name="Wu L."/>
            <person name="Ma J."/>
        </authorList>
    </citation>
    <scope>NUCLEOTIDE SEQUENCE [LARGE SCALE GENOMIC DNA]</scope>
    <source>
        <strain evidence="9">CGMCC 4.7426</strain>
    </source>
</reference>
<feature type="domain" description="Helicase C-terminal" evidence="7">
    <location>
        <begin position="221"/>
        <end position="383"/>
    </location>
</feature>
<dbReference type="InterPro" id="IPR011545">
    <property type="entry name" value="DEAD/DEAH_box_helicase_dom"/>
</dbReference>
<dbReference type="InterPro" id="IPR001650">
    <property type="entry name" value="Helicase_C-like"/>
</dbReference>
<dbReference type="Proteomes" id="UP001595989">
    <property type="component" value="Unassembled WGS sequence"/>
</dbReference>
<dbReference type="SMART" id="SM00487">
    <property type="entry name" value="DEXDc"/>
    <property type="match status" value="1"/>
</dbReference>
<dbReference type="SMART" id="SM00490">
    <property type="entry name" value="HELICc"/>
    <property type="match status" value="1"/>
</dbReference>
<evidence type="ECO:0000313" key="8">
    <source>
        <dbReference type="EMBL" id="MFC4557416.1"/>
    </source>
</evidence>
<keyword evidence="4" id="KW-0067">ATP-binding</keyword>